<dbReference type="SMART" id="SM00487">
    <property type="entry name" value="DEXDc"/>
    <property type="match status" value="1"/>
</dbReference>
<accession>A0A2K5D244</accession>
<dbReference type="PROSITE" id="PS51192">
    <property type="entry name" value="HELICASE_ATP_BIND_1"/>
    <property type="match status" value="1"/>
</dbReference>
<dbReference type="OMA" id="SSHTKIC"/>
<evidence type="ECO:0000256" key="3">
    <source>
        <dbReference type="ARBA" id="ARBA00022806"/>
    </source>
</evidence>
<keyword evidence="3" id="KW-0347">Helicase</keyword>
<name>A0A2K5D244_AOTNA</name>
<keyword evidence="1" id="KW-0507">mRNA processing</keyword>
<dbReference type="AlphaFoldDB" id="A0A2K5D244"/>
<keyword evidence="2" id="KW-0378">Hydrolase</keyword>
<dbReference type="Pfam" id="PF00270">
    <property type="entry name" value="DEAD"/>
    <property type="match status" value="1"/>
</dbReference>
<dbReference type="Ensembl" id="ENSANAT00000032849.1">
    <property type="protein sequence ID" value="ENSANAP00000015013.1"/>
    <property type="gene ID" value="ENSANAG00000025403.1"/>
</dbReference>
<feature type="domain" description="Helicase ATP-binding" evidence="5">
    <location>
        <begin position="59"/>
        <end position="231"/>
    </location>
</feature>
<keyword evidence="3" id="KW-0547">Nucleotide-binding</keyword>
<reference evidence="6" key="2">
    <citation type="submission" date="2025-09" db="UniProtKB">
        <authorList>
            <consortium name="Ensembl"/>
        </authorList>
    </citation>
    <scope>IDENTIFICATION</scope>
</reference>
<dbReference type="InterPro" id="IPR014001">
    <property type="entry name" value="Helicase_ATP-bd"/>
</dbReference>
<evidence type="ECO:0000256" key="2">
    <source>
        <dbReference type="ARBA" id="ARBA00022801"/>
    </source>
</evidence>
<dbReference type="CDD" id="cd17950">
    <property type="entry name" value="DEADc_DDX39"/>
    <property type="match status" value="1"/>
</dbReference>
<organism evidence="6 7">
    <name type="scientific">Aotus nancymaae</name>
    <name type="common">Ma's night monkey</name>
    <dbReference type="NCBI Taxonomy" id="37293"/>
    <lineage>
        <taxon>Eukaryota</taxon>
        <taxon>Metazoa</taxon>
        <taxon>Chordata</taxon>
        <taxon>Craniata</taxon>
        <taxon>Vertebrata</taxon>
        <taxon>Euteleostomi</taxon>
        <taxon>Mammalia</taxon>
        <taxon>Eutheria</taxon>
        <taxon>Euarchontoglires</taxon>
        <taxon>Primates</taxon>
        <taxon>Haplorrhini</taxon>
        <taxon>Platyrrhini</taxon>
        <taxon>Aotidae</taxon>
        <taxon>Aotus</taxon>
    </lineage>
</organism>
<dbReference type="GO" id="GO:0003676">
    <property type="term" value="F:nucleic acid binding"/>
    <property type="evidence" value="ECO:0007669"/>
    <property type="project" value="InterPro"/>
</dbReference>
<evidence type="ECO:0000313" key="7">
    <source>
        <dbReference type="Proteomes" id="UP000233020"/>
    </source>
</evidence>
<dbReference type="InterPro" id="IPR027417">
    <property type="entry name" value="P-loop_NTPase"/>
</dbReference>
<dbReference type="InterPro" id="IPR011545">
    <property type="entry name" value="DEAD/DEAH_box_helicase_dom"/>
</dbReference>
<dbReference type="FunFam" id="3.40.50.300:FF:000168">
    <property type="entry name" value="DEAD-box ATP-dependent RNA helicase 56-like"/>
    <property type="match status" value="1"/>
</dbReference>
<dbReference type="GeneTree" id="ENSGT00940000154912"/>
<evidence type="ECO:0000256" key="4">
    <source>
        <dbReference type="SAM" id="MobiDB-lite"/>
    </source>
</evidence>
<feature type="compositionally biased region" description="Acidic residues" evidence="4">
    <location>
        <begin position="1"/>
        <end position="19"/>
    </location>
</feature>
<dbReference type="STRING" id="37293.ENSANAP00000015013"/>
<evidence type="ECO:0000313" key="6">
    <source>
        <dbReference type="Ensembl" id="ENSANAP00000015013.1"/>
    </source>
</evidence>
<keyword evidence="3" id="KW-0067">ATP-binding</keyword>
<dbReference type="GO" id="GO:0004386">
    <property type="term" value="F:helicase activity"/>
    <property type="evidence" value="ECO:0007669"/>
    <property type="project" value="UniProtKB-KW"/>
</dbReference>
<dbReference type="GO" id="GO:0016787">
    <property type="term" value="F:hydrolase activity"/>
    <property type="evidence" value="ECO:0007669"/>
    <property type="project" value="UniProtKB-KW"/>
</dbReference>
<sequence length="381" mass="43869">MEERDMENELLDYDKEEEPQAPQESTPATPKKDIEGSYFLRSIVDCGFEHPSEVQHECIPQAILGMNVLCQAKSRMGKTAVFVLATLQQIEPINRQVMVLVMCHTRELAFWISKEYERFSKYTSSVKLSVFFGGFSIKKDEEVLKNCPHVVVGTPGHILVSGPNRSFSQKNAKHFVLDECDKMLKQLDMRRDVQEIFRLTPCEKQYRMFSATLSKDIRPVCRKFMQGPMEVFVDDETKLTLHGLEKTRKLFELLDMLEFNQVIISIKSVQPCMTLAQLLNFLAFAIHWDMAQKGRLSRYQQFKVPTVDASGHQSLCQHRLYDMPEDLDTYLHCVTRAGRFGTKGLAITFVSDENDAKIINDIQDQFKVIEIDISTYIGQNL</sequence>
<keyword evidence="7" id="KW-1185">Reference proteome</keyword>
<dbReference type="SUPFAM" id="SSF52540">
    <property type="entry name" value="P-loop containing nucleoside triphosphate hydrolases"/>
    <property type="match status" value="2"/>
</dbReference>
<proteinExistence type="predicted"/>
<dbReference type="GO" id="GO:0005524">
    <property type="term" value="F:ATP binding"/>
    <property type="evidence" value="ECO:0007669"/>
    <property type="project" value="InterPro"/>
</dbReference>
<dbReference type="Gene3D" id="3.40.50.300">
    <property type="entry name" value="P-loop containing nucleotide triphosphate hydrolases"/>
    <property type="match status" value="2"/>
</dbReference>
<dbReference type="Proteomes" id="UP000233020">
    <property type="component" value="Unplaced"/>
</dbReference>
<dbReference type="PANTHER" id="PTHR47958">
    <property type="entry name" value="ATP-DEPENDENT RNA HELICASE DBP3"/>
    <property type="match status" value="1"/>
</dbReference>
<evidence type="ECO:0000259" key="5">
    <source>
        <dbReference type="PROSITE" id="PS51192"/>
    </source>
</evidence>
<dbReference type="GO" id="GO:0006397">
    <property type="term" value="P:mRNA processing"/>
    <property type="evidence" value="ECO:0007669"/>
    <property type="project" value="UniProtKB-KW"/>
</dbReference>
<evidence type="ECO:0000256" key="1">
    <source>
        <dbReference type="ARBA" id="ARBA00022664"/>
    </source>
</evidence>
<feature type="region of interest" description="Disordered" evidence="4">
    <location>
        <begin position="1"/>
        <end position="32"/>
    </location>
</feature>
<protein>
    <recommendedName>
        <fullName evidence="5">Helicase ATP-binding domain-containing protein</fullName>
    </recommendedName>
</protein>
<reference evidence="6" key="1">
    <citation type="submission" date="2025-08" db="UniProtKB">
        <authorList>
            <consortium name="Ensembl"/>
        </authorList>
    </citation>
    <scope>IDENTIFICATION</scope>
</reference>